<dbReference type="GO" id="GO:0005886">
    <property type="term" value="C:plasma membrane"/>
    <property type="evidence" value="ECO:0007669"/>
    <property type="project" value="TreeGrafter"/>
</dbReference>
<sequence length="236" mass="27301">MFLIGFLRFFCIAIFIILSSILMICVSLLRPRNINNNYIAIIMYRSIAYLLGIKIEVLGKENIPDTGCIFIANHQSNYDIFLVTNAVPKKTIAIGKKSILYFPFFGLIYWLGGNVLIDRNNREAALNVLSSLEKRMKKENIFVWFFPEGSRNYGKKLLPFKKGAFYMAKNLDCPVIPVCVSTYYTSFNINRINNGKIIIKYLSPENVYEPLKSCVYDIRHKMENEIFDLDKSLDQK</sequence>
<dbReference type="InterPro" id="IPR002123">
    <property type="entry name" value="Plipid/glycerol_acylTrfase"/>
</dbReference>
<dbReference type="UniPathway" id="UPA00557">
    <property type="reaction ID" value="UER00613"/>
</dbReference>
<dbReference type="CDD" id="cd07989">
    <property type="entry name" value="LPLAT_AGPAT-like"/>
    <property type="match status" value="1"/>
</dbReference>
<comment type="similarity">
    <text evidence="4 9">Belongs to the 1-acyl-sn-glycerol-3-phosphate acyltransferase family.</text>
</comment>
<comment type="catalytic activity">
    <reaction evidence="1 9">
        <text>a 1-acyl-sn-glycero-3-phosphate + an acyl-CoA = a 1,2-diacyl-sn-glycero-3-phosphate + CoA</text>
        <dbReference type="Rhea" id="RHEA:19709"/>
        <dbReference type="ChEBI" id="CHEBI:57287"/>
        <dbReference type="ChEBI" id="CHEBI:57970"/>
        <dbReference type="ChEBI" id="CHEBI:58342"/>
        <dbReference type="ChEBI" id="CHEBI:58608"/>
        <dbReference type="EC" id="2.3.1.51"/>
    </reaction>
</comment>
<comment type="caution">
    <text evidence="12">The sequence shown here is derived from an EMBL/GenBank/DDBJ whole genome shotgun (WGS) entry which is preliminary data.</text>
</comment>
<protein>
    <recommendedName>
        <fullName evidence="6 9">1-acyl-sn-glycerol-3-phosphate acyltransferase</fullName>
        <ecNumber evidence="5 9">2.3.1.51</ecNumber>
    </recommendedName>
</protein>
<feature type="transmembrane region" description="Helical" evidence="10">
    <location>
        <begin position="6"/>
        <end position="29"/>
    </location>
</feature>
<comment type="pathway">
    <text evidence="2">Phospholipid metabolism; CDP-diacylglycerol biosynthesis; CDP-diacylglycerol from sn-glycerol 3-phosphate: step 2/3.</text>
</comment>
<dbReference type="GO" id="GO:0003841">
    <property type="term" value="F:1-acylglycerol-3-phosphate O-acyltransferase activity"/>
    <property type="evidence" value="ECO:0007669"/>
    <property type="project" value="UniProtKB-UniRule"/>
</dbReference>
<keyword evidence="9" id="KW-1208">Phospholipid metabolism</keyword>
<organism evidence="12 13">
    <name type="scientific">Nicoletella semolina</name>
    <dbReference type="NCBI Taxonomy" id="271160"/>
    <lineage>
        <taxon>Bacteria</taxon>
        <taxon>Pseudomonadati</taxon>
        <taxon>Pseudomonadota</taxon>
        <taxon>Gammaproteobacteria</taxon>
        <taxon>Pasteurellales</taxon>
        <taxon>Pasteurellaceae</taxon>
        <taxon>Nicoletella</taxon>
    </lineage>
</organism>
<evidence type="ECO:0000256" key="1">
    <source>
        <dbReference type="ARBA" id="ARBA00001141"/>
    </source>
</evidence>
<proteinExistence type="inferred from homology"/>
<keyword evidence="10" id="KW-1133">Transmembrane helix</keyword>
<comment type="domain">
    <text evidence="9">The HXXXXD motif is essential for acyltransferase activity and may constitute the binding site for the phosphate moiety of the glycerol-3-phosphate.</text>
</comment>
<dbReference type="SUPFAM" id="SSF69593">
    <property type="entry name" value="Glycerol-3-phosphate (1)-acyltransferase"/>
    <property type="match status" value="1"/>
</dbReference>
<feature type="domain" description="Phospholipid/glycerol acyltransferase" evidence="11">
    <location>
        <begin position="68"/>
        <end position="183"/>
    </location>
</feature>
<evidence type="ECO:0000313" key="13">
    <source>
        <dbReference type="Proteomes" id="UP000295537"/>
    </source>
</evidence>
<keyword evidence="13" id="KW-1185">Reference proteome</keyword>
<dbReference type="GO" id="GO:0006654">
    <property type="term" value="P:phosphatidic acid biosynthetic process"/>
    <property type="evidence" value="ECO:0007669"/>
    <property type="project" value="TreeGrafter"/>
</dbReference>
<dbReference type="OrthoDB" id="5290997at2"/>
<dbReference type="GO" id="GO:0016024">
    <property type="term" value="P:CDP-diacylglycerol biosynthetic process"/>
    <property type="evidence" value="ECO:0007669"/>
    <property type="project" value="UniProtKB-UniPathway"/>
</dbReference>
<evidence type="ECO:0000256" key="10">
    <source>
        <dbReference type="SAM" id="Phobius"/>
    </source>
</evidence>
<reference evidence="12 13" key="1">
    <citation type="submission" date="2019-03" db="EMBL/GenBank/DDBJ databases">
        <title>Genomic Encyclopedia of Type Strains, Phase IV (KMG-IV): sequencing the most valuable type-strain genomes for metagenomic binning, comparative biology and taxonomic classification.</title>
        <authorList>
            <person name="Goeker M."/>
        </authorList>
    </citation>
    <scope>NUCLEOTIDE SEQUENCE [LARGE SCALE GENOMIC DNA]</scope>
    <source>
        <strain evidence="12 13">DSM 16380</strain>
    </source>
</reference>
<keyword evidence="10" id="KW-0472">Membrane</keyword>
<dbReference type="PANTHER" id="PTHR10434">
    <property type="entry name" value="1-ACYL-SN-GLYCEROL-3-PHOSPHATE ACYLTRANSFERASE"/>
    <property type="match status" value="1"/>
</dbReference>
<evidence type="ECO:0000256" key="2">
    <source>
        <dbReference type="ARBA" id="ARBA00004728"/>
    </source>
</evidence>
<dbReference type="NCBIfam" id="TIGR00530">
    <property type="entry name" value="AGP_acyltrn"/>
    <property type="match status" value="1"/>
</dbReference>
<accession>A0A4R2NBC5</accession>
<evidence type="ECO:0000256" key="8">
    <source>
        <dbReference type="ARBA" id="ARBA00023315"/>
    </source>
</evidence>
<dbReference type="InterPro" id="IPR004552">
    <property type="entry name" value="AGP_acyltrans"/>
</dbReference>
<comment type="pathway">
    <text evidence="3">Lipid metabolism.</text>
</comment>
<keyword evidence="9" id="KW-0594">Phospholipid biosynthesis</keyword>
<evidence type="ECO:0000256" key="4">
    <source>
        <dbReference type="ARBA" id="ARBA00008655"/>
    </source>
</evidence>
<keyword evidence="9" id="KW-0443">Lipid metabolism</keyword>
<evidence type="ECO:0000313" key="12">
    <source>
        <dbReference type="EMBL" id="TCP18441.1"/>
    </source>
</evidence>
<name>A0A4R2NBC5_9PAST</name>
<keyword evidence="7 9" id="KW-0808">Transferase</keyword>
<dbReference type="AlphaFoldDB" id="A0A4R2NBC5"/>
<keyword evidence="8 9" id="KW-0012">Acyltransferase</keyword>
<dbReference type="SMART" id="SM00563">
    <property type="entry name" value="PlsC"/>
    <property type="match status" value="1"/>
</dbReference>
<dbReference type="Proteomes" id="UP000295537">
    <property type="component" value="Unassembled WGS sequence"/>
</dbReference>
<keyword evidence="10" id="KW-0812">Transmembrane</keyword>
<keyword evidence="9" id="KW-0444">Lipid biosynthesis</keyword>
<feature type="transmembrane region" description="Helical" evidence="10">
    <location>
        <begin position="99"/>
        <end position="117"/>
    </location>
</feature>
<gene>
    <name evidence="12" type="ORF">EV693_102120</name>
</gene>
<evidence type="ECO:0000256" key="3">
    <source>
        <dbReference type="ARBA" id="ARBA00005189"/>
    </source>
</evidence>
<evidence type="ECO:0000256" key="9">
    <source>
        <dbReference type="RuleBase" id="RU361267"/>
    </source>
</evidence>
<evidence type="ECO:0000256" key="6">
    <source>
        <dbReference type="ARBA" id="ARBA00016139"/>
    </source>
</evidence>
<dbReference type="EC" id="2.3.1.51" evidence="5 9"/>
<dbReference type="EMBL" id="SLXJ01000002">
    <property type="protein sequence ID" value="TCP18441.1"/>
    <property type="molecule type" value="Genomic_DNA"/>
</dbReference>
<evidence type="ECO:0000256" key="7">
    <source>
        <dbReference type="ARBA" id="ARBA00022679"/>
    </source>
</evidence>
<evidence type="ECO:0000256" key="5">
    <source>
        <dbReference type="ARBA" id="ARBA00013211"/>
    </source>
</evidence>
<dbReference type="PANTHER" id="PTHR10434:SF11">
    <property type="entry name" value="1-ACYL-SN-GLYCEROL-3-PHOSPHATE ACYLTRANSFERASE"/>
    <property type="match status" value="1"/>
</dbReference>
<evidence type="ECO:0000259" key="11">
    <source>
        <dbReference type="SMART" id="SM00563"/>
    </source>
</evidence>
<dbReference type="Pfam" id="PF01553">
    <property type="entry name" value="Acyltransferase"/>
    <property type="match status" value="1"/>
</dbReference>